<comment type="subcellular location">
    <subcellularLocation>
        <location evidence="1">Membrane</location>
        <topology evidence="1">Multi-pass membrane protein</topology>
    </subcellularLocation>
</comment>
<evidence type="ECO:0000313" key="7">
    <source>
        <dbReference type="EMBL" id="HIQ67240.1"/>
    </source>
</evidence>
<evidence type="ECO:0000256" key="2">
    <source>
        <dbReference type="ARBA" id="ARBA00022692"/>
    </source>
</evidence>
<dbReference type="InterPro" id="IPR052165">
    <property type="entry name" value="Membrane_assoc_protease"/>
</dbReference>
<dbReference type="SUPFAM" id="SSF141322">
    <property type="entry name" value="NfeD domain-like"/>
    <property type="match status" value="1"/>
</dbReference>
<keyword evidence="3 5" id="KW-1133">Transmembrane helix</keyword>
<comment type="caution">
    <text evidence="7">The sequence shown here is derived from an EMBL/GenBank/DDBJ whole genome shotgun (WGS) entry which is preliminary data.</text>
</comment>
<dbReference type="GO" id="GO:0005886">
    <property type="term" value="C:plasma membrane"/>
    <property type="evidence" value="ECO:0007669"/>
    <property type="project" value="TreeGrafter"/>
</dbReference>
<accession>A0A9D0Z1H6</accession>
<dbReference type="InterPro" id="IPR012340">
    <property type="entry name" value="NA-bd_OB-fold"/>
</dbReference>
<dbReference type="Proteomes" id="UP000886796">
    <property type="component" value="Unassembled WGS sequence"/>
</dbReference>
<dbReference type="AlphaFoldDB" id="A0A9D0Z1H6"/>
<dbReference type="InterPro" id="IPR002810">
    <property type="entry name" value="NfeD-like_C"/>
</dbReference>
<dbReference type="EMBL" id="DVFK01000023">
    <property type="protein sequence ID" value="HIQ67240.1"/>
    <property type="molecule type" value="Genomic_DNA"/>
</dbReference>
<evidence type="ECO:0000256" key="4">
    <source>
        <dbReference type="ARBA" id="ARBA00023136"/>
    </source>
</evidence>
<sequence>MTWNIVWLVLMLVFLIAEGATAAMVSLWFVLGSLGALIVSLLGGEVWLQFVVFFLVSAISLGLLRPLTRKFVNPEITSTNVNALPGTKGLVSEAIDNVRGQGQVKLGGVAWTARSSDDQPIPAGTLVQVDRIEGVKAFVSPVREQVSQS</sequence>
<dbReference type="Gene3D" id="2.40.50.140">
    <property type="entry name" value="Nucleic acid-binding proteins"/>
    <property type="match status" value="1"/>
</dbReference>
<feature type="transmembrane region" description="Helical" evidence="5">
    <location>
        <begin position="46"/>
        <end position="64"/>
    </location>
</feature>
<evidence type="ECO:0000259" key="6">
    <source>
        <dbReference type="Pfam" id="PF01957"/>
    </source>
</evidence>
<evidence type="ECO:0000256" key="5">
    <source>
        <dbReference type="SAM" id="Phobius"/>
    </source>
</evidence>
<gene>
    <name evidence="7" type="ORF">IAB74_01850</name>
</gene>
<dbReference type="PANTHER" id="PTHR33507">
    <property type="entry name" value="INNER MEMBRANE PROTEIN YBBJ"/>
    <property type="match status" value="1"/>
</dbReference>
<reference evidence="7" key="1">
    <citation type="submission" date="2020-10" db="EMBL/GenBank/DDBJ databases">
        <authorList>
            <person name="Gilroy R."/>
        </authorList>
    </citation>
    <scope>NUCLEOTIDE SEQUENCE</scope>
    <source>
        <strain evidence="7">13361</strain>
    </source>
</reference>
<evidence type="ECO:0000256" key="1">
    <source>
        <dbReference type="ARBA" id="ARBA00004141"/>
    </source>
</evidence>
<keyword evidence="2 5" id="KW-0812">Transmembrane</keyword>
<evidence type="ECO:0000313" key="8">
    <source>
        <dbReference type="Proteomes" id="UP000886796"/>
    </source>
</evidence>
<keyword evidence="4 5" id="KW-0472">Membrane</keyword>
<protein>
    <submittedName>
        <fullName evidence="7">NfeD family protein</fullName>
    </submittedName>
</protein>
<evidence type="ECO:0000256" key="3">
    <source>
        <dbReference type="ARBA" id="ARBA00022989"/>
    </source>
</evidence>
<feature type="domain" description="NfeD-like C-terminal" evidence="6">
    <location>
        <begin position="82"/>
        <end position="141"/>
    </location>
</feature>
<name>A0A9D0Z1H6_9FIRM</name>
<reference evidence="7" key="2">
    <citation type="journal article" date="2021" name="PeerJ">
        <title>Extensive microbial diversity within the chicken gut microbiome revealed by metagenomics and culture.</title>
        <authorList>
            <person name="Gilroy R."/>
            <person name="Ravi A."/>
            <person name="Getino M."/>
            <person name="Pursley I."/>
            <person name="Horton D.L."/>
            <person name="Alikhan N.F."/>
            <person name="Baker D."/>
            <person name="Gharbi K."/>
            <person name="Hall N."/>
            <person name="Watson M."/>
            <person name="Adriaenssens E.M."/>
            <person name="Foster-Nyarko E."/>
            <person name="Jarju S."/>
            <person name="Secka A."/>
            <person name="Antonio M."/>
            <person name="Oren A."/>
            <person name="Chaudhuri R.R."/>
            <person name="La Ragione R."/>
            <person name="Hildebrand F."/>
            <person name="Pallen M.J."/>
        </authorList>
    </citation>
    <scope>NUCLEOTIDE SEQUENCE</scope>
    <source>
        <strain evidence="7">13361</strain>
    </source>
</reference>
<organism evidence="7 8">
    <name type="scientific">Candidatus Faecousia excrementigallinarum</name>
    <dbReference type="NCBI Taxonomy" id="2840806"/>
    <lineage>
        <taxon>Bacteria</taxon>
        <taxon>Bacillati</taxon>
        <taxon>Bacillota</taxon>
        <taxon>Clostridia</taxon>
        <taxon>Eubacteriales</taxon>
        <taxon>Oscillospiraceae</taxon>
        <taxon>Faecousia</taxon>
    </lineage>
</organism>
<dbReference type="PANTHER" id="PTHR33507:SF3">
    <property type="entry name" value="INNER MEMBRANE PROTEIN YBBJ"/>
    <property type="match status" value="1"/>
</dbReference>
<proteinExistence type="predicted"/>
<dbReference type="Pfam" id="PF01957">
    <property type="entry name" value="NfeD"/>
    <property type="match status" value="1"/>
</dbReference>